<name>A0A0S7WVC9_UNCT6</name>
<gene>
    <name evidence="5" type="ORF">AMJ39_01665</name>
</gene>
<evidence type="ECO:0000256" key="2">
    <source>
        <dbReference type="PROSITE-ProRule" id="PRU00339"/>
    </source>
</evidence>
<dbReference type="PANTHER" id="PTHR12558">
    <property type="entry name" value="CELL DIVISION CYCLE 16,23,27"/>
    <property type="match status" value="1"/>
</dbReference>
<sequence>MASRRQHRKTLVLLFFIGAAIQVPGCAYYNTFYNAKASYTQGMRLKEQSPEGKLSPGAKNHFDKAIEKCAKVIELYPGSRWVDEAVLLMGKCFFEEEEYLKALRKFEEVTIYYSGGKWLDDAYYMMGRTYVALEDYPRATAAFDHSLSIAPEGEWADDATYWKAAADFATEGFSAAASQYRAFLQLYPRSEYYDQALFELAESLHRLGQFEEAISRFSELVDRRPGKKLAFPASLRIGEACLAMGTVERALTTFKALQGSGLEPGEEAKLGLRVGDCHRSLGDYNAALSALDAVVQGHPRTEEAAEASYRMGLIYEEDLSDLEEARKAYEQVRRHAPALEVAFDAAERSTSIAKLTEYRENLATGEEADLAATQFQLAELYYFGLGDVDQAMLEYGKVLADYPESELAPKAAFALAWILEHEKGDEEGARAAYEELTVRFPGTTYAARAEAELRDTPGLGEEGKDVLPLEDAPILEGGAASAENAASNGDRADSAGMSSASLNGVVPVADDSSGTSRVAEEESP</sequence>
<dbReference type="AlphaFoldDB" id="A0A0S7WVC9"/>
<dbReference type="InterPro" id="IPR011990">
    <property type="entry name" value="TPR-like_helical_dom_sf"/>
</dbReference>
<comment type="caution">
    <text evidence="5">The sequence shown here is derived from an EMBL/GenBank/DDBJ whole genome shotgun (WGS) entry which is preliminary data.</text>
</comment>
<proteinExistence type="predicted"/>
<feature type="region of interest" description="Disordered" evidence="3">
    <location>
        <begin position="472"/>
        <end position="524"/>
    </location>
</feature>
<keyword evidence="1" id="KW-0732">Signal</keyword>
<accession>A0A0S7WVC9</accession>
<dbReference type="Proteomes" id="UP000052008">
    <property type="component" value="Unassembled WGS sequence"/>
</dbReference>
<dbReference type="Pfam" id="PF13525">
    <property type="entry name" value="YfiO"/>
    <property type="match status" value="1"/>
</dbReference>
<evidence type="ECO:0000313" key="6">
    <source>
        <dbReference type="Proteomes" id="UP000052008"/>
    </source>
</evidence>
<dbReference type="STRING" id="1703770.AMJ39_01665"/>
<dbReference type="SMART" id="SM00028">
    <property type="entry name" value="TPR"/>
    <property type="match status" value="4"/>
</dbReference>
<dbReference type="SUPFAM" id="SSF48452">
    <property type="entry name" value="TPR-like"/>
    <property type="match status" value="3"/>
</dbReference>
<reference evidence="5 6" key="1">
    <citation type="journal article" date="2015" name="Microbiome">
        <title>Genomic resolution of linkages in carbon, nitrogen, and sulfur cycling among widespread estuary sediment bacteria.</title>
        <authorList>
            <person name="Baker B.J."/>
            <person name="Lazar C.S."/>
            <person name="Teske A.P."/>
            <person name="Dick G.J."/>
        </authorList>
    </citation>
    <scope>NUCLEOTIDE SEQUENCE [LARGE SCALE GENOMIC DNA]</scope>
    <source>
        <strain evidence="5">DG_24</strain>
    </source>
</reference>
<dbReference type="InterPro" id="IPR019734">
    <property type="entry name" value="TPR_rpt"/>
</dbReference>
<dbReference type="InterPro" id="IPR039565">
    <property type="entry name" value="BamD-like"/>
</dbReference>
<dbReference type="Pfam" id="PF13174">
    <property type="entry name" value="TPR_6"/>
    <property type="match status" value="2"/>
</dbReference>
<evidence type="ECO:0000313" key="5">
    <source>
        <dbReference type="EMBL" id="KPJ54136.1"/>
    </source>
</evidence>
<dbReference type="PROSITE" id="PS50005">
    <property type="entry name" value="TPR"/>
    <property type="match status" value="2"/>
</dbReference>
<evidence type="ECO:0000256" key="1">
    <source>
        <dbReference type="ARBA" id="ARBA00022729"/>
    </source>
</evidence>
<organism evidence="5 6">
    <name type="scientific">candidate division TA06 bacterium DG_24</name>
    <dbReference type="NCBI Taxonomy" id="1703770"/>
    <lineage>
        <taxon>Bacteria</taxon>
        <taxon>Bacteria division TA06</taxon>
    </lineage>
</organism>
<keyword evidence="2" id="KW-0802">TPR repeat</keyword>
<feature type="compositionally biased region" description="Low complexity" evidence="3">
    <location>
        <begin position="476"/>
        <end position="489"/>
    </location>
</feature>
<protein>
    <recommendedName>
        <fullName evidence="4">Outer membrane lipoprotein BamD-like domain-containing protein</fullName>
    </recommendedName>
</protein>
<dbReference type="Pfam" id="PF13432">
    <property type="entry name" value="TPR_16"/>
    <property type="match status" value="1"/>
</dbReference>
<feature type="domain" description="Outer membrane lipoprotein BamD-like" evidence="4">
    <location>
        <begin position="59"/>
        <end position="217"/>
    </location>
</feature>
<feature type="repeat" description="TPR" evidence="2">
    <location>
        <begin position="120"/>
        <end position="153"/>
    </location>
</feature>
<feature type="repeat" description="TPR" evidence="2">
    <location>
        <begin position="194"/>
        <end position="227"/>
    </location>
</feature>
<dbReference type="Gene3D" id="1.25.40.10">
    <property type="entry name" value="Tetratricopeptide repeat domain"/>
    <property type="match status" value="3"/>
</dbReference>
<evidence type="ECO:0000259" key="4">
    <source>
        <dbReference type="Pfam" id="PF13525"/>
    </source>
</evidence>
<dbReference type="PANTHER" id="PTHR12558:SF44">
    <property type="entry name" value="TETRATRICOPEPTIDE REPEAT-CONTAINING PROTEIN"/>
    <property type="match status" value="1"/>
</dbReference>
<dbReference type="GO" id="GO:0051301">
    <property type="term" value="P:cell division"/>
    <property type="evidence" value="ECO:0007669"/>
    <property type="project" value="TreeGrafter"/>
</dbReference>
<dbReference type="EMBL" id="LIZS01000006">
    <property type="protein sequence ID" value="KPJ54136.1"/>
    <property type="molecule type" value="Genomic_DNA"/>
</dbReference>
<evidence type="ECO:0000256" key="3">
    <source>
        <dbReference type="SAM" id="MobiDB-lite"/>
    </source>
</evidence>